<dbReference type="Proteomes" id="UP000667650">
    <property type="component" value="Unassembled WGS sequence"/>
</dbReference>
<dbReference type="Gene3D" id="3.40.50.720">
    <property type="entry name" value="NAD(P)-binding Rossmann-like Domain"/>
    <property type="match status" value="1"/>
</dbReference>
<dbReference type="SUPFAM" id="SSF51735">
    <property type="entry name" value="NAD(P)-binding Rossmann-fold domains"/>
    <property type="match status" value="1"/>
</dbReference>
<protein>
    <submittedName>
        <fullName evidence="3">NAD-dependent epimerase/dehydratase family protein</fullName>
    </submittedName>
</protein>
<name>A0A964WWX6_9FLAO</name>
<dbReference type="Pfam" id="PF01370">
    <property type="entry name" value="Epimerase"/>
    <property type="match status" value="1"/>
</dbReference>
<feature type="domain" description="NAD-dependent epimerase/dehydratase" evidence="1">
    <location>
        <begin position="8"/>
        <end position="184"/>
    </location>
</feature>
<dbReference type="RefSeq" id="WP_166522600.1">
    <property type="nucleotide sequence ID" value="NZ_JAAABI010000001.1"/>
</dbReference>
<dbReference type="InterPro" id="IPR050177">
    <property type="entry name" value="Lipid_A_modif_metabolic_enz"/>
</dbReference>
<evidence type="ECO:0000259" key="1">
    <source>
        <dbReference type="Pfam" id="PF01370"/>
    </source>
</evidence>
<organism evidence="3 4">
    <name type="scientific">Flagellimonas ochracea</name>
    <dbReference type="NCBI Taxonomy" id="2696472"/>
    <lineage>
        <taxon>Bacteria</taxon>
        <taxon>Pseudomonadati</taxon>
        <taxon>Bacteroidota</taxon>
        <taxon>Flavobacteriia</taxon>
        <taxon>Flavobacteriales</taxon>
        <taxon>Flavobacteriaceae</taxon>
        <taxon>Flagellimonas</taxon>
    </lineage>
</organism>
<accession>A0A964WWX6</accession>
<dbReference type="EMBL" id="JAAABI010000001">
    <property type="protein sequence ID" value="NAY91223.1"/>
    <property type="molecule type" value="Genomic_DNA"/>
</dbReference>
<dbReference type="CDD" id="cd07007">
    <property type="entry name" value="cupin_CapF-like_C"/>
    <property type="match status" value="1"/>
</dbReference>
<dbReference type="SUPFAM" id="SSF51182">
    <property type="entry name" value="RmlC-like cupins"/>
    <property type="match status" value="1"/>
</dbReference>
<evidence type="ECO:0000259" key="2">
    <source>
        <dbReference type="Pfam" id="PF14667"/>
    </source>
</evidence>
<dbReference type="InterPro" id="IPR029303">
    <property type="entry name" value="CapF_C"/>
</dbReference>
<comment type="caution">
    <text evidence="3">The sequence shown here is derived from an EMBL/GenBank/DDBJ whole genome shotgun (WGS) entry which is preliminary data.</text>
</comment>
<dbReference type="InterPro" id="IPR014710">
    <property type="entry name" value="RmlC-like_jellyroll"/>
</dbReference>
<dbReference type="Gene3D" id="2.60.120.10">
    <property type="entry name" value="Jelly Rolls"/>
    <property type="match status" value="1"/>
</dbReference>
<dbReference type="InterPro" id="IPR001509">
    <property type="entry name" value="Epimerase_deHydtase"/>
</dbReference>
<dbReference type="PANTHER" id="PTHR43245">
    <property type="entry name" value="BIFUNCTIONAL POLYMYXIN RESISTANCE PROTEIN ARNA"/>
    <property type="match status" value="1"/>
</dbReference>
<dbReference type="PANTHER" id="PTHR43245:SF55">
    <property type="entry name" value="NAD(P)-BINDING DOMAIN-CONTAINING PROTEIN"/>
    <property type="match status" value="1"/>
</dbReference>
<keyword evidence="4" id="KW-1185">Reference proteome</keyword>
<feature type="domain" description="Capsular polysaccharide assembling protein CapF C-terminal" evidence="2">
    <location>
        <begin position="265"/>
        <end position="375"/>
    </location>
</feature>
<sequence>MKKHRIGITGQAGFVGNHLYTTLSLQDDVELVPFERSFFQDTEALAQFVSKCDTVVHLAAMNRHEDQKVIYNTNIRLVENLITACISVNSTPHIVFSSSSQELRDNLYGQSKKEGKQRIMDWAEQSGGRFTSLTIPNVFGPFGKPNYNSVVATFCHKVAHNQEPTIINDGEVGLIYVNDLVKIFIDTIFGVQEANPIGKNSFEVNIEPNHHVKVSQILELLNGFKKDYMENGIFPNLEDHFQKSLFNTFRCYIPVSHYPVKYTKHRDPRGSFVEIARTQTSGQFSFSTTVSGITRGNHFHTRKAERFAVIKGRARIQLRKIGTNEVINYDLDGEEPAYVDMPIWYAHNITNTGDEELITLFWINEPYDPEDADTYFENVE</sequence>
<dbReference type="InterPro" id="IPR036291">
    <property type="entry name" value="NAD(P)-bd_dom_sf"/>
</dbReference>
<dbReference type="AlphaFoldDB" id="A0A964WWX6"/>
<gene>
    <name evidence="3" type="ORF">GTQ34_04760</name>
</gene>
<reference evidence="3" key="1">
    <citation type="submission" date="2020-01" db="EMBL/GenBank/DDBJ databases">
        <title>Muricauda ochracea sp. nov., isolated from a tidal flat of Garorim bay in Korea.</title>
        <authorList>
            <person name="Kim D."/>
            <person name="Yoo Y."/>
            <person name="Kim J.-J."/>
        </authorList>
    </citation>
    <scope>NUCLEOTIDE SEQUENCE</scope>
    <source>
        <strain evidence="3">JGD-17</strain>
    </source>
</reference>
<evidence type="ECO:0000313" key="3">
    <source>
        <dbReference type="EMBL" id="NAY91223.1"/>
    </source>
</evidence>
<proteinExistence type="predicted"/>
<dbReference type="InterPro" id="IPR011051">
    <property type="entry name" value="RmlC_Cupin_sf"/>
</dbReference>
<evidence type="ECO:0000313" key="4">
    <source>
        <dbReference type="Proteomes" id="UP000667650"/>
    </source>
</evidence>
<dbReference type="Pfam" id="PF14667">
    <property type="entry name" value="Polysacc_synt_C"/>
    <property type="match status" value="1"/>
</dbReference>